<keyword evidence="4" id="KW-0520">NAD</keyword>
<evidence type="ECO:0000256" key="1">
    <source>
        <dbReference type="ARBA" id="ARBA00022614"/>
    </source>
</evidence>
<dbReference type="InterPro" id="IPR055414">
    <property type="entry name" value="LRR_R13L4/SHOC2-like"/>
</dbReference>
<dbReference type="InterPro" id="IPR027417">
    <property type="entry name" value="P-loop_NTPase"/>
</dbReference>
<dbReference type="SUPFAM" id="SSF52540">
    <property type="entry name" value="P-loop containing nucleoside triphosphate hydrolases"/>
    <property type="match status" value="1"/>
</dbReference>
<dbReference type="SUPFAM" id="SSF52047">
    <property type="entry name" value="RNI-like"/>
    <property type="match status" value="1"/>
</dbReference>
<dbReference type="InterPro" id="IPR000157">
    <property type="entry name" value="TIR_dom"/>
</dbReference>
<organism evidence="6 7">
    <name type="scientific">Lactuca saligna</name>
    <name type="common">Willowleaf lettuce</name>
    <dbReference type="NCBI Taxonomy" id="75948"/>
    <lineage>
        <taxon>Eukaryota</taxon>
        <taxon>Viridiplantae</taxon>
        <taxon>Streptophyta</taxon>
        <taxon>Embryophyta</taxon>
        <taxon>Tracheophyta</taxon>
        <taxon>Spermatophyta</taxon>
        <taxon>Magnoliopsida</taxon>
        <taxon>eudicotyledons</taxon>
        <taxon>Gunneridae</taxon>
        <taxon>Pentapetalae</taxon>
        <taxon>asterids</taxon>
        <taxon>campanulids</taxon>
        <taxon>Asterales</taxon>
        <taxon>Asteraceae</taxon>
        <taxon>Cichorioideae</taxon>
        <taxon>Cichorieae</taxon>
        <taxon>Lactucinae</taxon>
        <taxon>Lactuca</taxon>
    </lineage>
</organism>
<feature type="domain" description="TIR" evidence="5">
    <location>
        <begin position="13"/>
        <end position="179"/>
    </location>
</feature>
<protein>
    <recommendedName>
        <fullName evidence="5">TIR domain-containing protein</fullName>
    </recommendedName>
</protein>
<dbReference type="InterPro" id="IPR058192">
    <property type="entry name" value="WHD_ROQ1-like"/>
</dbReference>
<dbReference type="GO" id="GO:0043531">
    <property type="term" value="F:ADP binding"/>
    <property type="evidence" value="ECO:0007669"/>
    <property type="project" value="InterPro"/>
</dbReference>
<dbReference type="InterPro" id="IPR035897">
    <property type="entry name" value="Toll_tir_struct_dom_sf"/>
</dbReference>
<dbReference type="Proteomes" id="UP001177003">
    <property type="component" value="Chromosome 2"/>
</dbReference>
<keyword evidence="1" id="KW-0433">Leucine-rich repeat</keyword>
<dbReference type="InterPro" id="IPR042197">
    <property type="entry name" value="Apaf_helical"/>
</dbReference>
<dbReference type="PROSITE" id="PS50104">
    <property type="entry name" value="TIR"/>
    <property type="match status" value="1"/>
</dbReference>
<reference evidence="6" key="1">
    <citation type="submission" date="2023-04" db="EMBL/GenBank/DDBJ databases">
        <authorList>
            <person name="Vijverberg K."/>
            <person name="Xiong W."/>
            <person name="Schranz E."/>
        </authorList>
    </citation>
    <scope>NUCLEOTIDE SEQUENCE</scope>
</reference>
<dbReference type="PANTHER" id="PTHR11017">
    <property type="entry name" value="LEUCINE-RICH REPEAT-CONTAINING PROTEIN"/>
    <property type="match status" value="1"/>
</dbReference>
<dbReference type="PANTHER" id="PTHR11017:SF544">
    <property type="entry name" value="ADP-RIBOSYL CYCLASE_CYCLIC ADP-RIBOSE HYDROLASE"/>
    <property type="match status" value="1"/>
</dbReference>
<dbReference type="Pfam" id="PF01582">
    <property type="entry name" value="TIR"/>
    <property type="match status" value="1"/>
</dbReference>
<dbReference type="FunFam" id="3.40.50.10140:FF:000007">
    <property type="entry name" value="Disease resistance protein (TIR-NBS-LRR class)"/>
    <property type="match status" value="1"/>
</dbReference>
<dbReference type="InterPro" id="IPR032675">
    <property type="entry name" value="LRR_dom_sf"/>
</dbReference>
<keyword evidence="3" id="KW-0611">Plant defense</keyword>
<evidence type="ECO:0000259" key="5">
    <source>
        <dbReference type="PROSITE" id="PS50104"/>
    </source>
</evidence>
<dbReference type="Gene3D" id="3.80.10.10">
    <property type="entry name" value="Ribonuclease Inhibitor"/>
    <property type="match status" value="2"/>
</dbReference>
<dbReference type="InterPro" id="IPR044974">
    <property type="entry name" value="Disease_R_plants"/>
</dbReference>
<evidence type="ECO:0000256" key="3">
    <source>
        <dbReference type="ARBA" id="ARBA00022821"/>
    </source>
</evidence>
<dbReference type="InterPro" id="IPR002182">
    <property type="entry name" value="NB-ARC"/>
</dbReference>
<dbReference type="Pfam" id="PF23282">
    <property type="entry name" value="WHD_ROQ1"/>
    <property type="match status" value="1"/>
</dbReference>
<dbReference type="GO" id="GO:0006952">
    <property type="term" value="P:defense response"/>
    <property type="evidence" value="ECO:0007669"/>
    <property type="project" value="UniProtKB-KW"/>
</dbReference>
<evidence type="ECO:0000313" key="7">
    <source>
        <dbReference type="Proteomes" id="UP001177003"/>
    </source>
</evidence>
<dbReference type="Gene3D" id="3.40.50.10140">
    <property type="entry name" value="Toll/interleukin-1 receptor homology (TIR) domain"/>
    <property type="match status" value="1"/>
</dbReference>
<evidence type="ECO:0000256" key="4">
    <source>
        <dbReference type="ARBA" id="ARBA00023027"/>
    </source>
</evidence>
<dbReference type="AlphaFoldDB" id="A0AA35VKN1"/>
<dbReference type="EMBL" id="OX465078">
    <property type="protein sequence ID" value="CAI9270683.1"/>
    <property type="molecule type" value="Genomic_DNA"/>
</dbReference>
<dbReference type="GO" id="GO:0051707">
    <property type="term" value="P:response to other organism"/>
    <property type="evidence" value="ECO:0007669"/>
    <property type="project" value="UniProtKB-ARBA"/>
</dbReference>
<evidence type="ECO:0000313" key="6">
    <source>
        <dbReference type="EMBL" id="CAI9270683.1"/>
    </source>
</evidence>
<dbReference type="Gene3D" id="1.10.8.430">
    <property type="entry name" value="Helical domain of apoptotic protease-activating factors"/>
    <property type="match status" value="1"/>
</dbReference>
<accession>A0AA35VKN1</accession>
<dbReference type="Gene3D" id="3.40.50.300">
    <property type="entry name" value="P-loop containing nucleotide triphosphate hydrolases"/>
    <property type="match status" value="1"/>
</dbReference>
<dbReference type="SUPFAM" id="SSF52058">
    <property type="entry name" value="L domain-like"/>
    <property type="match status" value="1"/>
</dbReference>
<dbReference type="SUPFAM" id="SSF52200">
    <property type="entry name" value="Toll/Interleukin receptor TIR domain"/>
    <property type="match status" value="1"/>
</dbReference>
<dbReference type="InterPro" id="IPR003591">
    <property type="entry name" value="Leu-rich_rpt_typical-subtyp"/>
</dbReference>
<dbReference type="Pfam" id="PF00931">
    <property type="entry name" value="NB-ARC"/>
    <property type="match status" value="1"/>
</dbReference>
<keyword evidence="2" id="KW-0677">Repeat</keyword>
<dbReference type="SMART" id="SM00255">
    <property type="entry name" value="TIR"/>
    <property type="match status" value="1"/>
</dbReference>
<keyword evidence="7" id="KW-1185">Reference proteome</keyword>
<gene>
    <name evidence="6" type="ORF">LSALG_LOCUS10984</name>
</gene>
<evidence type="ECO:0000256" key="2">
    <source>
        <dbReference type="ARBA" id="ARBA00022737"/>
    </source>
</evidence>
<dbReference type="GO" id="GO:0007165">
    <property type="term" value="P:signal transduction"/>
    <property type="evidence" value="ECO:0007669"/>
    <property type="project" value="InterPro"/>
</dbReference>
<proteinExistence type="predicted"/>
<dbReference type="PRINTS" id="PR00364">
    <property type="entry name" value="DISEASERSIST"/>
</dbReference>
<dbReference type="Pfam" id="PF23598">
    <property type="entry name" value="LRR_14"/>
    <property type="match status" value="1"/>
</dbReference>
<dbReference type="SMART" id="SM00369">
    <property type="entry name" value="LRR_TYP"/>
    <property type="match status" value="4"/>
</dbReference>
<name>A0AA35VKN1_LACSI</name>
<sequence>MESYSTSSIQKSYKYDVFLSFAGQDVRKNFLDHLYVALQWQEIVTFKDDENLDKGKRIKDDLFKSIEESKFHIIILSKAYAASTWCLDELVKIMECQNADNTKQIAYPVFYDVDPTDVRHQRKLVETAFAENKNKPDAGKWIKAMEGVAGLAGWDLRNTDDGHEAKVIKRIVEKISLELRSTNLKADEYLVGMESRIRDIVSSLEMDVEDVRMIGIKGIGGGGKTTLATAVFDKICFPFEVKSIVGNIREVSKSSMFGLQSLQKQVLSIVIKDRNFTISTVRDGKSLMKKNLSGKKVLLVLDDVDHLDQLEALVGALNWFKGGSRIIITTRDEQLLIAHGVKAIHDVTLLSQFDATRVFNRYAFGKDIPIKMCKELSLQAVRYAAGLPLTIKVLGSFLCGKDELEWKDALERLKKIPLKETLEKLELSYTSLDHDYQDIFLDVACLLKGWRKDDAIRALECCGYHARIGLRVLEQRSLLTISRNQELGMHDHIQELGRNIVRRLHPAEPIRHTRLWIRGEIEDLLTDDLVTEATRAITTHTYPLLCEQGICRCRIFTKGFGNMKKLRFLQVTSSTSDLLEGIEVGKHLPNALRFLNWRGYPHSFLPKTFQANNLVALEMPYGRIKRLWEEGERKALNNLRYLDMSHSDLTTLDCGLLPNLEKLNLKKCSDLVKLNAPHGSLRRLARLDLRRCQSLDTVSFIRQLELLQVLEDLIFLDFSYSSLTTLDCGLVPNLEKLIVENCYNLVELQLESLQFLNLGCLDLTQFSDIIPRNNIQELPSFIGNLQNLVSLKLYGSKNLRKLQSGICVHLRHLKHLDLEGSDIEELPEDLGHLESLETLELGYMPLKHLPNSICMLTHLKTLLLDGCKGIKELPEDLGLLESLEELSLGQCKIRDVPSSICKLKLLRKLYLRYCDQLKGLPEKLGDLECLEDLNLEEHRCQEQRVQIQGYHKRKFCGIKTCHQDTSKFKDQRLIGLDPFC</sequence>